<gene>
    <name evidence="1" type="ORF">B0H17DRAFT_1142880</name>
</gene>
<evidence type="ECO:0000313" key="2">
    <source>
        <dbReference type="Proteomes" id="UP001221757"/>
    </source>
</evidence>
<dbReference type="EMBL" id="JARKIE010000204">
    <property type="protein sequence ID" value="KAJ7667185.1"/>
    <property type="molecule type" value="Genomic_DNA"/>
</dbReference>
<name>A0AAD7CWS3_MYCRO</name>
<sequence length="196" mass="21593">MVQLNWLWFKIKGEAQESKRIGSIVVVRVSVEKAVAKRKTSVAQTSRELRKDGIGRACPPQDIGIPRWPTTRVWLVALAVYRLGSALRMNTLVQLQSESDVNQISRIGAVGTAFRFSRTTGVAGTKGTWGVTGGDGGWDEEDWIDDDDGPAELISTSTYVAPALVERAKLGSTDWTAEAQYLRGQPSDWLFRAELI</sequence>
<reference evidence="1" key="1">
    <citation type="submission" date="2023-03" db="EMBL/GenBank/DDBJ databases">
        <title>Massive genome expansion in bonnet fungi (Mycena s.s.) driven by repeated elements and novel gene families across ecological guilds.</title>
        <authorList>
            <consortium name="Lawrence Berkeley National Laboratory"/>
            <person name="Harder C.B."/>
            <person name="Miyauchi S."/>
            <person name="Viragh M."/>
            <person name="Kuo A."/>
            <person name="Thoen E."/>
            <person name="Andreopoulos B."/>
            <person name="Lu D."/>
            <person name="Skrede I."/>
            <person name="Drula E."/>
            <person name="Henrissat B."/>
            <person name="Morin E."/>
            <person name="Kohler A."/>
            <person name="Barry K."/>
            <person name="LaButti K."/>
            <person name="Morin E."/>
            <person name="Salamov A."/>
            <person name="Lipzen A."/>
            <person name="Mereny Z."/>
            <person name="Hegedus B."/>
            <person name="Baldrian P."/>
            <person name="Stursova M."/>
            <person name="Weitz H."/>
            <person name="Taylor A."/>
            <person name="Grigoriev I.V."/>
            <person name="Nagy L.G."/>
            <person name="Martin F."/>
            <person name="Kauserud H."/>
        </authorList>
    </citation>
    <scope>NUCLEOTIDE SEQUENCE</scope>
    <source>
        <strain evidence="1">CBHHK067</strain>
    </source>
</reference>
<keyword evidence="2" id="KW-1185">Reference proteome</keyword>
<proteinExistence type="predicted"/>
<evidence type="ECO:0000313" key="1">
    <source>
        <dbReference type="EMBL" id="KAJ7667185.1"/>
    </source>
</evidence>
<comment type="caution">
    <text evidence="1">The sequence shown here is derived from an EMBL/GenBank/DDBJ whole genome shotgun (WGS) entry which is preliminary data.</text>
</comment>
<protein>
    <submittedName>
        <fullName evidence="1">Uncharacterized protein</fullName>
    </submittedName>
</protein>
<dbReference type="AlphaFoldDB" id="A0AAD7CWS3"/>
<dbReference type="Proteomes" id="UP001221757">
    <property type="component" value="Unassembled WGS sequence"/>
</dbReference>
<accession>A0AAD7CWS3</accession>
<organism evidence="1 2">
    <name type="scientific">Mycena rosella</name>
    <name type="common">Pink bonnet</name>
    <name type="synonym">Agaricus rosellus</name>
    <dbReference type="NCBI Taxonomy" id="1033263"/>
    <lineage>
        <taxon>Eukaryota</taxon>
        <taxon>Fungi</taxon>
        <taxon>Dikarya</taxon>
        <taxon>Basidiomycota</taxon>
        <taxon>Agaricomycotina</taxon>
        <taxon>Agaricomycetes</taxon>
        <taxon>Agaricomycetidae</taxon>
        <taxon>Agaricales</taxon>
        <taxon>Marasmiineae</taxon>
        <taxon>Mycenaceae</taxon>
        <taxon>Mycena</taxon>
    </lineage>
</organism>